<organism evidence="3 4">
    <name type="scientific">Artemia franciscana</name>
    <name type="common">Brine shrimp</name>
    <name type="synonym">Artemia sanfranciscana</name>
    <dbReference type="NCBI Taxonomy" id="6661"/>
    <lineage>
        <taxon>Eukaryota</taxon>
        <taxon>Metazoa</taxon>
        <taxon>Ecdysozoa</taxon>
        <taxon>Arthropoda</taxon>
        <taxon>Crustacea</taxon>
        <taxon>Branchiopoda</taxon>
        <taxon>Anostraca</taxon>
        <taxon>Artemiidae</taxon>
        <taxon>Artemia</taxon>
    </lineage>
</organism>
<feature type="compositionally biased region" description="Low complexity" evidence="1">
    <location>
        <begin position="215"/>
        <end position="227"/>
    </location>
</feature>
<dbReference type="Proteomes" id="UP001187531">
    <property type="component" value="Unassembled WGS sequence"/>
</dbReference>
<feature type="compositionally biased region" description="Low complexity" evidence="1">
    <location>
        <begin position="235"/>
        <end position="294"/>
    </location>
</feature>
<comment type="caution">
    <text evidence="3">The sequence shown here is derived from an EMBL/GenBank/DDBJ whole genome shotgun (WGS) entry which is preliminary data.</text>
</comment>
<feature type="non-terminal residue" evidence="3">
    <location>
        <position position="1"/>
    </location>
</feature>
<evidence type="ECO:0000313" key="3">
    <source>
        <dbReference type="EMBL" id="KAK2712454.1"/>
    </source>
</evidence>
<feature type="region of interest" description="Disordered" evidence="1">
    <location>
        <begin position="193"/>
        <end position="294"/>
    </location>
</feature>
<proteinExistence type="predicted"/>
<accession>A0AA88L4C1</accession>
<gene>
    <name evidence="3" type="ORF">QYM36_011220</name>
</gene>
<protein>
    <submittedName>
        <fullName evidence="3">Uncharacterized protein</fullName>
    </submittedName>
</protein>
<feature type="signal peptide" evidence="2">
    <location>
        <begin position="1"/>
        <end position="16"/>
    </location>
</feature>
<keyword evidence="4" id="KW-1185">Reference proteome</keyword>
<evidence type="ECO:0000313" key="4">
    <source>
        <dbReference type="Proteomes" id="UP001187531"/>
    </source>
</evidence>
<evidence type="ECO:0000256" key="2">
    <source>
        <dbReference type="SAM" id="SignalP"/>
    </source>
</evidence>
<name>A0AA88L4C1_ARTSF</name>
<reference evidence="3" key="1">
    <citation type="submission" date="2023-07" db="EMBL/GenBank/DDBJ databases">
        <title>Chromosome-level genome assembly of Artemia franciscana.</title>
        <authorList>
            <person name="Jo E."/>
        </authorList>
    </citation>
    <scope>NUCLEOTIDE SEQUENCE</scope>
    <source>
        <tissue evidence="3">Whole body</tissue>
    </source>
</reference>
<keyword evidence="2" id="KW-0732">Signal</keyword>
<sequence>MLQIILHSFLIASVLSDELTICDTFENIDESKNNWDDNGDWYLTDDGFPEGLEGKSQGLKFLDTIPNNVSRYLCTQQTFSGSVELSLNLVFYIQGSFGAYDDRLGLEVYDTVTGERENLYYFNAKIEWQNESIRTTSQNGITSTLSLCLSADYVDSSNNKAGIYLARFEAIIYTEGTLATEQTSTKTTTMNITDESTSMATKDEMTSTNTTDEATTLSSTQSTSSSSMATKDEMTPTTTTDESITQRTSNTQSTTIEQTTEIGPSGTTSSSTEITGQPTSETTTATTTETTKTT</sequence>
<dbReference type="EMBL" id="JAVRJZ010000015">
    <property type="protein sequence ID" value="KAK2712454.1"/>
    <property type="molecule type" value="Genomic_DNA"/>
</dbReference>
<evidence type="ECO:0000256" key="1">
    <source>
        <dbReference type="SAM" id="MobiDB-lite"/>
    </source>
</evidence>
<dbReference type="AlphaFoldDB" id="A0AA88L4C1"/>
<feature type="compositionally biased region" description="Polar residues" evidence="1">
    <location>
        <begin position="193"/>
        <end position="214"/>
    </location>
</feature>
<feature type="chain" id="PRO_5041698737" evidence="2">
    <location>
        <begin position="17"/>
        <end position="294"/>
    </location>
</feature>